<dbReference type="RefSeq" id="XP_007841051.1">
    <property type="nucleotide sequence ID" value="XM_007842860.1"/>
</dbReference>
<name>W3WKK5_PESFW</name>
<dbReference type="STRING" id="1229662.W3WKK5"/>
<dbReference type="InParanoid" id="W3WKK5"/>
<dbReference type="PRINTS" id="PR00081">
    <property type="entry name" value="GDHRDH"/>
</dbReference>
<evidence type="ECO:0000313" key="3">
    <source>
        <dbReference type="Proteomes" id="UP000030651"/>
    </source>
</evidence>
<gene>
    <name evidence="2" type="ORF">PFICI_14279</name>
</gene>
<dbReference type="HOGENOM" id="CLU_010194_44_4_1"/>
<dbReference type="GeneID" id="19279292"/>
<dbReference type="GO" id="GO:0016491">
    <property type="term" value="F:oxidoreductase activity"/>
    <property type="evidence" value="ECO:0007669"/>
    <property type="project" value="UniProtKB-KW"/>
</dbReference>
<evidence type="ECO:0000256" key="1">
    <source>
        <dbReference type="ARBA" id="ARBA00023002"/>
    </source>
</evidence>
<dbReference type="eggNOG" id="KOG1208">
    <property type="taxonomic scope" value="Eukaryota"/>
</dbReference>
<reference evidence="3" key="1">
    <citation type="journal article" date="2015" name="BMC Genomics">
        <title>Genomic and transcriptomic analysis of the endophytic fungus Pestalotiopsis fici reveals its lifestyle and high potential for synthesis of natural products.</title>
        <authorList>
            <person name="Wang X."/>
            <person name="Zhang X."/>
            <person name="Liu L."/>
            <person name="Xiang M."/>
            <person name="Wang W."/>
            <person name="Sun X."/>
            <person name="Che Y."/>
            <person name="Guo L."/>
            <person name="Liu G."/>
            <person name="Guo L."/>
            <person name="Wang C."/>
            <person name="Yin W.B."/>
            <person name="Stadler M."/>
            <person name="Zhang X."/>
            <person name="Liu X."/>
        </authorList>
    </citation>
    <scope>NUCLEOTIDE SEQUENCE [LARGE SCALE GENOMIC DNA]</scope>
    <source>
        <strain evidence="3">W106-1 / CGMCC3.15140</strain>
    </source>
</reference>
<accession>W3WKK5</accession>
<keyword evidence="1" id="KW-0560">Oxidoreductase</keyword>
<keyword evidence="3" id="KW-1185">Reference proteome</keyword>
<dbReference type="Pfam" id="PF00106">
    <property type="entry name" value="adh_short"/>
    <property type="match status" value="1"/>
</dbReference>
<dbReference type="OMA" id="VNFPNPG"/>
<dbReference type="InterPro" id="IPR002347">
    <property type="entry name" value="SDR_fam"/>
</dbReference>
<dbReference type="Proteomes" id="UP000030651">
    <property type="component" value="Unassembled WGS sequence"/>
</dbReference>
<dbReference type="Gene3D" id="3.40.50.720">
    <property type="entry name" value="NAD(P)-binding Rossmann-like Domain"/>
    <property type="match status" value="1"/>
</dbReference>
<dbReference type="OrthoDB" id="542013at2759"/>
<protein>
    <submittedName>
        <fullName evidence="2">Uncharacterized protein</fullName>
    </submittedName>
</protein>
<dbReference type="SUPFAM" id="SSF51735">
    <property type="entry name" value="NAD(P)-binding Rossmann-fold domains"/>
    <property type="match status" value="1"/>
</dbReference>
<organism evidence="2 3">
    <name type="scientific">Pestalotiopsis fici (strain W106-1 / CGMCC3.15140)</name>
    <dbReference type="NCBI Taxonomy" id="1229662"/>
    <lineage>
        <taxon>Eukaryota</taxon>
        <taxon>Fungi</taxon>
        <taxon>Dikarya</taxon>
        <taxon>Ascomycota</taxon>
        <taxon>Pezizomycotina</taxon>
        <taxon>Sordariomycetes</taxon>
        <taxon>Xylariomycetidae</taxon>
        <taxon>Amphisphaeriales</taxon>
        <taxon>Sporocadaceae</taxon>
        <taxon>Pestalotiopsis</taxon>
    </lineage>
</organism>
<dbReference type="KEGG" id="pfy:PFICI_14279"/>
<sequence>MSSQLQSEAAFESGIPAFIYRQWFKYRQPVPAGTSLAGQTAIITGANVGLGLESSRQLLALGLSTLIVAVRSQHKGDEAAKGLKASHPNARIEVWLVDMESYDSVQNFAKRCDKDLDRIDIVILNAGLQSPVFQRVAATGHDQVLQVNYFSTALLAILLLPIMKAKRQRADSPPVLSVVSSDTAYWATLETDRPVTAQLNREDGYTGMNQYKGTKLLEMLFVAKLAEQVDANEVIVNLANPGFTAGTAFGRNSSGNSWASHVMSTVFRVVLARTIEAGASNYVDAAVVKGKGSHGSFCSDWDIRPYPPLMYTDDGQKIKERLWEETMEELNFAGVSSIIQSLRG</sequence>
<dbReference type="AlphaFoldDB" id="W3WKK5"/>
<dbReference type="EMBL" id="KI912120">
    <property type="protein sequence ID" value="ETS74413.1"/>
    <property type="molecule type" value="Genomic_DNA"/>
</dbReference>
<evidence type="ECO:0000313" key="2">
    <source>
        <dbReference type="EMBL" id="ETS74413.1"/>
    </source>
</evidence>
<proteinExistence type="predicted"/>
<dbReference type="InterPro" id="IPR036291">
    <property type="entry name" value="NAD(P)-bd_dom_sf"/>
</dbReference>
<dbReference type="PANTHER" id="PTHR43157:SF35">
    <property type="entry name" value="DEHYDROGENASE_REDUCTASE FAMILY PROTEIN, PUTATIVE-RELATED"/>
    <property type="match status" value="1"/>
</dbReference>
<dbReference type="PANTHER" id="PTHR43157">
    <property type="entry name" value="PHOSPHATIDYLINOSITOL-GLYCAN BIOSYNTHESIS CLASS F PROTEIN-RELATED"/>
    <property type="match status" value="1"/>
</dbReference>